<keyword evidence="7 14" id="KW-0378">Hydrolase</keyword>
<dbReference type="SUPFAM" id="SSF81296">
    <property type="entry name" value="E set domains"/>
    <property type="match status" value="1"/>
</dbReference>
<dbReference type="Pfam" id="PF00128">
    <property type="entry name" value="Alpha-amylase"/>
    <property type="match status" value="1"/>
</dbReference>
<keyword evidence="8" id="KW-0119">Carbohydrate metabolism</keyword>
<feature type="compositionally biased region" description="Basic and acidic residues" evidence="18">
    <location>
        <begin position="501"/>
        <end position="511"/>
    </location>
</feature>
<comment type="similarity">
    <text evidence="3 14">Belongs to the glycosyl hydrolase 13 family.</text>
</comment>
<evidence type="ECO:0000256" key="9">
    <source>
        <dbReference type="ARBA" id="ARBA00023295"/>
    </source>
</evidence>
<sequence length="619" mass="69667">MKCGHVMRFGATVRPGGATEFRLWAPAARSMELALYDKLGATPHRLPAQRENDGWWSCTVDTARDGQLYHWRVDGELDVPDPASRHNPHGVHQPSRVVDPFAFEWQDDGWTGRPWSEVVLYELHLGAFTPEGTFAAAARKLPELRDLGITAIELMPLADFPGRFGWGYDGVLPFAPHAAYGTPEDLKRFVQEAHRLGLMVFLDVVYNHFGPEGNYLHRYAPPFFHPTRSSPWGAAINFDGDGSHWVREFFIHNALYWITEYRFDGLRLDAVHAIQDGSRRHVLEELSERVRAAAHGRHVHLVLENENNNHERLALEAEPGRYDGQWNDDFHHALHVALTGESHGYYHDYGHAPGEPPLELLGRCLTHGMLFEDSARKPGGARQEPRPAPAIPLGALVNFAHNHDQVGNRAFGERLAALVGPDVAPLATLLALLTPAIPMLFLGEEFGSTQPWLYFADWDGDLKKAVQEGRKREFGHVTKVVDGREQPLPDPCSADTFDASRPGDGERRSEHGQRWLAMVREALAARRQWITPRHAHLLTGRHTMQRVGERGLAVQWRYDDGQELSLEINFGAAPVQAAPQRIGPVEAQDVFRHRWPAETPAGTWPAYAARWRLGQEITQ</sequence>
<dbReference type="GO" id="GO:0005737">
    <property type="term" value="C:cytoplasm"/>
    <property type="evidence" value="ECO:0007669"/>
    <property type="project" value="UniProtKB-SubCell"/>
</dbReference>
<evidence type="ECO:0000256" key="8">
    <source>
        <dbReference type="ARBA" id="ARBA00023277"/>
    </source>
</evidence>
<comment type="pathway">
    <text evidence="2 14">Glycan biosynthesis; trehalose biosynthesis.</text>
</comment>
<evidence type="ECO:0000256" key="2">
    <source>
        <dbReference type="ARBA" id="ARBA00005199"/>
    </source>
</evidence>
<evidence type="ECO:0000256" key="12">
    <source>
        <dbReference type="ARBA" id="ARBA00034013"/>
    </source>
</evidence>
<dbReference type="GO" id="GO:0005992">
    <property type="term" value="P:trehalose biosynthetic process"/>
    <property type="evidence" value="ECO:0007669"/>
    <property type="project" value="UniProtKB-UniRule"/>
</dbReference>
<evidence type="ECO:0000256" key="10">
    <source>
        <dbReference type="ARBA" id="ARBA00032057"/>
    </source>
</evidence>
<feature type="binding site" evidence="16">
    <location>
        <begin position="328"/>
        <end position="332"/>
    </location>
    <ligand>
        <name>substrate</name>
    </ligand>
</feature>
<evidence type="ECO:0000259" key="19">
    <source>
        <dbReference type="SMART" id="SM00642"/>
    </source>
</evidence>
<dbReference type="InterPro" id="IPR017853">
    <property type="entry name" value="GH"/>
</dbReference>
<dbReference type="Gene3D" id="2.60.40.10">
    <property type="entry name" value="Immunoglobulins"/>
    <property type="match status" value="1"/>
</dbReference>
<dbReference type="RefSeq" id="WP_200788474.1">
    <property type="nucleotide sequence ID" value="NZ_JAEDAO010000001.1"/>
</dbReference>
<feature type="active site" description="Nucleophile" evidence="15">
    <location>
        <position position="269"/>
    </location>
</feature>
<evidence type="ECO:0000313" key="20">
    <source>
        <dbReference type="EMBL" id="MBK0393509.1"/>
    </source>
</evidence>
<evidence type="ECO:0000256" key="11">
    <source>
        <dbReference type="ARBA" id="ARBA00033284"/>
    </source>
</evidence>
<proteinExistence type="inferred from homology"/>
<feature type="domain" description="Glycosyl hydrolase family 13 catalytic" evidence="19">
    <location>
        <begin position="122"/>
        <end position="484"/>
    </location>
</feature>
<dbReference type="SUPFAM" id="SSF51445">
    <property type="entry name" value="(Trans)glycosidases"/>
    <property type="match status" value="1"/>
</dbReference>
<keyword evidence="6" id="KW-0963">Cytoplasm</keyword>
<evidence type="ECO:0000256" key="13">
    <source>
        <dbReference type="NCBIfam" id="TIGR02402"/>
    </source>
</evidence>
<dbReference type="EMBL" id="JAEDAO010000001">
    <property type="protein sequence ID" value="MBK0393509.1"/>
    <property type="molecule type" value="Genomic_DNA"/>
</dbReference>
<feature type="region of interest" description="Disordered" evidence="18">
    <location>
        <begin position="483"/>
        <end position="511"/>
    </location>
</feature>
<dbReference type="Pfam" id="PF02922">
    <property type="entry name" value="CBM_48"/>
    <property type="match status" value="1"/>
</dbReference>
<dbReference type="EC" id="3.2.1.141" evidence="4 13"/>
<dbReference type="Gene3D" id="1.10.10.760">
    <property type="entry name" value="E-set domains of sugar-utilizing enzymes"/>
    <property type="match status" value="1"/>
</dbReference>
<evidence type="ECO:0000256" key="15">
    <source>
        <dbReference type="PIRSR" id="PIRSR006337-1"/>
    </source>
</evidence>
<feature type="active site" description="Proton donor" evidence="15">
    <location>
        <position position="304"/>
    </location>
</feature>
<evidence type="ECO:0000256" key="4">
    <source>
        <dbReference type="ARBA" id="ARBA00012268"/>
    </source>
</evidence>
<dbReference type="AlphaFoldDB" id="A0A934Q3B5"/>
<dbReference type="PANTHER" id="PTHR43651">
    <property type="entry name" value="1,4-ALPHA-GLUCAN-BRANCHING ENZYME"/>
    <property type="match status" value="1"/>
</dbReference>
<dbReference type="InterPro" id="IPR006047">
    <property type="entry name" value="GH13_cat_dom"/>
</dbReference>
<dbReference type="PIRSF" id="PIRSF006337">
    <property type="entry name" value="Trehalose_TreZ"/>
    <property type="match status" value="1"/>
</dbReference>
<reference evidence="20" key="1">
    <citation type="submission" date="2020-12" db="EMBL/GenBank/DDBJ databases">
        <title>Ramlibacter sp. nov., isolated from a freshwater alga, Cryptomonas.</title>
        <authorList>
            <person name="Kim H.M."/>
            <person name="Jeon C.O."/>
        </authorList>
    </citation>
    <scope>NUCLEOTIDE SEQUENCE</scope>
    <source>
        <strain evidence="20">CrO1</strain>
    </source>
</reference>
<dbReference type="CDD" id="cd02853">
    <property type="entry name" value="E_set_MTHase_like_N"/>
    <property type="match status" value="1"/>
</dbReference>
<dbReference type="SMART" id="SM00642">
    <property type="entry name" value="Aamy"/>
    <property type="match status" value="1"/>
</dbReference>
<evidence type="ECO:0000256" key="1">
    <source>
        <dbReference type="ARBA" id="ARBA00004496"/>
    </source>
</evidence>
<evidence type="ECO:0000256" key="17">
    <source>
        <dbReference type="PIRSR" id="PIRSR006337-3"/>
    </source>
</evidence>
<dbReference type="PANTHER" id="PTHR43651:SF11">
    <property type="entry name" value="MALTO-OLIGOSYLTREHALOSE TREHALOHYDROLASE"/>
    <property type="match status" value="1"/>
</dbReference>
<keyword evidence="9 14" id="KW-0326">Glycosidase</keyword>
<dbReference type="InterPro" id="IPR013783">
    <property type="entry name" value="Ig-like_fold"/>
</dbReference>
<dbReference type="InterPro" id="IPR014756">
    <property type="entry name" value="Ig_E-set"/>
</dbReference>
<evidence type="ECO:0000256" key="18">
    <source>
        <dbReference type="SAM" id="MobiDB-lite"/>
    </source>
</evidence>
<dbReference type="GO" id="GO:0033942">
    <property type="term" value="F:4-alpha-D-(1-&gt;4)-alpha-D-glucanotrehalose trehalohydrolase activity"/>
    <property type="evidence" value="ECO:0007669"/>
    <property type="project" value="UniProtKB-EC"/>
</dbReference>
<feature type="binding site" evidence="16">
    <location>
        <begin position="403"/>
        <end position="408"/>
    </location>
    <ligand>
        <name>substrate</name>
    </ligand>
</feature>
<evidence type="ECO:0000313" key="21">
    <source>
        <dbReference type="Proteomes" id="UP000617041"/>
    </source>
</evidence>
<comment type="subcellular location">
    <subcellularLocation>
        <location evidence="1 15">Cytoplasm</location>
    </subcellularLocation>
</comment>
<evidence type="ECO:0000256" key="6">
    <source>
        <dbReference type="ARBA" id="ARBA00022490"/>
    </source>
</evidence>
<dbReference type="InterPro" id="IPR044901">
    <property type="entry name" value="Trehalose_TreZ_E-set_sf"/>
</dbReference>
<comment type="caution">
    <text evidence="20">The sequence shown here is derived from an EMBL/GenBank/DDBJ whole genome shotgun (WGS) entry which is preliminary data.</text>
</comment>
<organism evidence="20 21">
    <name type="scientific">Ramlibacter algicola</name>
    <dbReference type="NCBI Taxonomy" id="2795217"/>
    <lineage>
        <taxon>Bacteria</taxon>
        <taxon>Pseudomonadati</taxon>
        <taxon>Pseudomonadota</taxon>
        <taxon>Betaproteobacteria</taxon>
        <taxon>Burkholderiales</taxon>
        <taxon>Comamonadaceae</taxon>
        <taxon>Ramlibacter</taxon>
    </lineage>
</organism>
<accession>A0A934Q3B5</accession>
<gene>
    <name evidence="20" type="primary">treZ</name>
    <name evidence="20" type="ORF">I8E28_12990</name>
</gene>
<protein>
    <recommendedName>
        <fullName evidence="5 13">Malto-oligosyltrehalose trehalohydrolase</fullName>
        <shortName evidence="14">MTHase</shortName>
        <ecNumber evidence="4 13">3.2.1.141</ecNumber>
    </recommendedName>
    <alternativeName>
        <fullName evidence="11 14">4-alpha-D-((1-&gt;4)-alpha-D-glucano)trehalose trehalohydrolase</fullName>
    </alternativeName>
    <alternativeName>
        <fullName evidence="10 14">Maltooligosyl trehalose trehalohydrolase</fullName>
    </alternativeName>
</protein>
<feature type="binding site" evidence="16">
    <location>
        <begin position="267"/>
        <end position="272"/>
    </location>
    <ligand>
        <name>substrate</name>
    </ligand>
</feature>
<keyword evidence="21" id="KW-1185">Reference proteome</keyword>
<evidence type="ECO:0000256" key="7">
    <source>
        <dbReference type="ARBA" id="ARBA00022801"/>
    </source>
</evidence>
<dbReference type="InterPro" id="IPR004193">
    <property type="entry name" value="Glyco_hydro_13_N"/>
</dbReference>
<comment type="catalytic activity">
    <reaction evidence="12 14">
        <text>hydrolysis of (1-&gt;4)-alpha-D-glucosidic linkage in 4-alpha-D-[(1-&gt;4)-alpha-D-glucanosyl]n trehalose to yield trehalose and (1-&gt;4)-alpha-D-glucan.</text>
        <dbReference type="EC" id="3.2.1.141"/>
    </reaction>
</comment>
<dbReference type="InterPro" id="IPR012768">
    <property type="entry name" value="Trehalose_TreZ"/>
</dbReference>
<evidence type="ECO:0000256" key="5">
    <source>
        <dbReference type="ARBA" id="ARBA00015938"/>
    </source>
</evidence>
<dbReference type="Gene3D" id="3.20.20.80">
    <property type="entry name" value="Glycosidases"/>
    <property type="match status" value="1"/>
</dbReference>
<dbReference type="CDD" id="cd11325">
    <property type="entry name" value="AmyAc_GTHase"/>
    <property type="match status" value="1"/>
</dbReference>
<dbReference type="NCBIfam" id="TIGR02402">
    <property type="entry name" value="trehalose_TreZ"/>
    <property type="match status" value="1"/>
</dbReference>
<evidence type="ECO:0000256" key="16">
    <source>
        <dbReference type="PIRSR" id="PIRSR006337-2"/>
    </source>
</evidence>
<evidence type="ECO:0000256" key="14">
    <source>
        <dbReference type="PIRNR" id="PIRNR006337"/>
    </source>
</evidence>
<evidence type="ECO:0000256" key="3">
    <source>
        <dbReference type="ARBA" id="ARBA00008061"/>
    </source>
</evidence>
<name>A0A934Q3B5_9BURK</name>
<dbReference type="Proteomes" id="UP000617041">
    <property type="component" value="Unassembled WGS sequence"/>
</dbReference>
<feature type="site" description="Transition state stabilizer" evidence="17">
    <location>
        <position position="404"/>
    </location>
</feature>